<evidence type="ECO:0000313" key="2">
    <source>
        <dbReference type="Proteomes" id="UP001231649"/>
    </source>
</evidence>
<evidence type="ECO:0000313" key="1">
    <source>
        <dbReference type="EMBL" id="KAJ8707210.1"/>
    </source>
</evidence>
<dbReference type="EMBL" id="CM056805">
    <property type="protein sequence ID" value="KAJ8707210.1"/>
    <property type="molecule type" value="Genomic_DNA"/>
</dbReference>
<sequence length="141" mass="13510">MSSFTVLLLCIQACLVQNVFSQACLGAYTPAPAPVLASPIKAPCGLAAPGLSAPLGWASGLAYDGLAFPAGAGYGAGAYGGSGEGNVAVAGELPVAGNTAVAGQVPIMGVVNFGGAVPAAGCVSISGKCACGCDAPINYWC</sequence>
<protein>
    <submittedName>
        <fullName evidence="1">Uncharacterized protein</fullName>
    </submittedName>
</protein>
<gene>
    <name evidence="1" type="ORF">PYW08_011344</name>
</gene>
<accession>A0ACC2Q3B8</accession>
<proteinExistence type="predicted"/>
<reference evidence="1" key="1">
    <citation type="submission" date="2023-03" db="EMBL/GenBank/DDBJ databases">
        <title>Chromosome-level genomes of two armyworms, Mythimna separata and Mythimna loreyi, provide insights into the biosynthesis and reception of sex pheromones.</title>
        <authorList>
            <person name="Zhao H."/>
        </authorList>
    </citation>
    <scope>NUCLEOTIDE SEQUENCE</scope>
    <source>
        <strain evidence="1">BeijingLab</strain>
    </source>
</reference>
<comment type="caution">
    <text evidence="1">The sequence shown here is derived from an EMBL/GenBank/DDBJ whole genome shotgun (WGS) entry which is preliminary data.</text>
</comment>
<organism evidence="1 2">
    <name type="scientific">Mythimna loreyi</name>
    <dbReference type="NCBI Taxonomy" id="667449"/>
    <lineage>
        <taxon>Eukaryota</taxon>
        <taxon>Metazoa</taxon>
        <taxon>Ecdysozoa</taxon>
        <taxon>Arthropoda</taxon>
        <taxon>Hexapoda</taxon>
        <taxon>Insecta</taxon>
        <taxon>Pterygota</taxon>
        <taxon>Neoptera</taxon>
        <taxon>Endopterygota</taxon>
        <taxon>Lepidoptera</taxon>
        <taxon>Glossata</taxon>
        <taxon>Ditrysia</taxon>
        <taxon>Noctuoidea</taxon>
        <taxon>Noctuidae</taxon>
        <taxon>Noctuinae</taxon>
        <taxon>Hadenini</taxon>
        <taxon>Mythimna</taxon>
    </lineage>
</organism>
<name>A0ACC2Q3B8_9NEOP</name>
<dbReference type="Proteomes" id="UP001231649">
    <property type="component" value="Chromosome 29"/>
</dbReference>
<keyword evidence="2" id="KW-1185">Reference proteome</keyword>